<keyword evidence="2" id="KW-1185">Reference proteome</keyword>
<dbReference type="EMBL" id="JTDE01006410">
    <property type="protein sequence ID" value="KAF7244046.1"/>
    <property type="molecule type" value="Genomic_DNA"/>
</dbReference>
<dbReference type="Proteomes" id="UP000822476">
    <property type="component" value="Unassembled WGS sequence"/>
</dbReference>
<evidence type="ECO:0000313" key="1">
    <source>
        <dbReference type="EMBL" id="KAF7244046.1"/>
    </source>
</evidence>
<reference evidence="1" key="1">
    <citation type="submission" date="2019-07" db="EMBL/GenBank/DDBJ databases">
        <title>Annotation for the trematode Paragonimus miyazaki's.</title>
        <authorList>
            <person name="Choi Y.-J."/>
        </authorList>
    </citation>
    <scope>NUCLEOTIDE SEQUENCE</scope>
    <source>
        <strain evidence="1">Japan</strain>
    </source>
</reference>
<organism evidence="1 2">
    <name type="scientific">Paragonimus skrjabini miyazakii</name>
    <dbReference type="NCBI Taxonomy" id="59628"/>
    <lineage>
        <taxon>Eukaryota</taxon>
        <taxon>Metazoa</taxon>
        <taxon>Spiralia</taxon>
        <taxon>Lophotrochozoa</taxon>
        <taxon>Platyhelminthes</taxon>
        <taxon>Trematoda</taxon>
        <taxon>Digenea</taxon>
        <taxon>Plagiorchiida</taxon>
        <taxon>Troglotremata</taxon>
        <taxon>Troglotrematidae</taxon>
        <taxon>Paragonimus</taxon>
    </lineage>
</organism>
<evidence type="ECO:0000313" key="2">
    <source>
        <dbReference type="Proteomes" id="UP000822476"/>
    </source>
</evidence>
<gene>
    <name evidence="1" type="ORF">EG68_10268</name>
</gene>
<sequence length="35" mass="3989">MASNNMYRVGGLAVAVLFQPTHNHEYSMLHPRSRC</sequence>
<proteinExistence type="predicted"/>
<accession>A0A8S9YG48</accession>
<name>A0A8S9YG48_9TREM</name>
<comment type="caution">
    <text evidence="1">The sequence shown here is derived from an EMBL/GenBank/DDBJ whole genome shotgun (WGS) entry which is preliminary data.</text>
</comment>
<dbReference type="AlphaFoldDB" id="A0A8S9YG48"/>
<protein>
    <submittedName>
        <fullName evidence="1">Uncharacterized protein</fullName>
    </submittedName>
</protein>